<protein>
    <submittedName>
        <fullName evidence="1">Uncharacterized protein</fullName>
    </submittedName>
</protein>
<reference evidence="1" key="1">
    <citation type="journal article" date="2015" name="Nature">
        <title>Complex archaea that bridge the gap between prokaryotes and eukaryotes.</title>
        <authorList>
            <person name="Spang A."/>
            <person name="Saw J.H."/>
            <person name="Jorgensen S.L."/>
            <person name="Zaremba-Niedzwiedzka K."/>
            <person name="Martijn J."/>
            <person name="Lind A.E."/>
            <person name="van Eijk R."/>
            <person name="Schleper C."/>
            <person name="Guy L."/>
            <person name="Ettema T.J."/>
        </authorList>
    </citation>
    <scope>NUCLEOTIDE SEQUENCE</scope>
</reference>
<evidence type="ECO:0000313" key="1">
    <source>
        <dbReference type="EMBL" id="KKL64364.1"/>
    </source>
</evidence>
<comment type="caution">
    <text evidence="1">The sequence shown here is derived from an EMBL/GenBank/DDBJ whole genome shotgun (WGS) entry which is preliminary data.</text>
</comment>
<name>A0A0F9DRK6_9ZZZZ</name>
<dbReference type="EMBL" id="LAZR01027868">
    <property type="protein sequence ID" value="KKL64364.1"/>
    <property type="molecule type" value="Genomic_DNA"/>
</dbReference>
<sequence length="65" mass="7499">MTDKLKTFEFRCRGRIRAKSKRDARVALNTPKIINIDAWIYTKSGASAIFLRLQSIELLGEVEEE</sequence>
<accession>A0A0F9DRK6</accession>
<proteinExistence type="predicted"/>
<gene>
    <name evidence="1" type="ORF">LCGC14_2165840</name>
</gene>
<dbReference type="AlphaFoldDB" id="A0A0F9DRK6"/>
<organism evidence="1">
    <name type="scientific">marine sediment metagenome</name>
    <dbReference type="NCBI Taxonomy" id="412755"/>
    <lineage>
        <taxon>unclassified sequences</taxon>
        <taxon>metagenomes</taxon>
        <taxon>ecological metagenomes</taxon>
    </lineage>
</organism>